<comment type="subcellular location">
    <subcellularLocation>
        <location evidence="1 9 10">Nucleus</location>
    </subcellularLocation>
</comment>
<evidence type="ECO:0000256" key="3">
    <source>
        <dbReference type="ARBA" id="ARBA00023015"/>
    </source>
</evidence>
<dbReference type="FunFam" id="1.10.10.60:FF:000229">
    <property type="entry name" value="Homeobox-leucine zipper protein HDG1"/>
    <property type="match status" value="1"/>
</dbReference>
<evidence type="ECO:0000256" key="10">
    <source>
        <dbReference type="RuleBase" id="RU000682"/>
    </source>
</evidence>
<proteinExistence type="inferred from homology"/>
<name>A0ABD1IDF7_SALDI</name>
<comment type="caution">
    <text evidence="14">The sequence shown here is derived from an EMBL/GenBank/DDBJ whole genome shotgun (WGS) entry which is preliminary data.</text>
</comment>
<dbReference type="PROSITE" id="PS50848">
    <property type="entry name" value="START"/>
    <property type="match status" value="1"/>
</dbReference>
<accession>A0ABD1IDF7</accession>
<dbReference type="SUPFAM" id="SSF55961">
    <property type="entry name" value="Bet v1-like"/>
    <property type="match status" value="2"/>
</dbReference>
<reference evidence="14 15" key="1">
    <citation type="submission" date="2024-06" db="EMBL/GenBank/DDBJ databases">
        <title>A chromosome level genome sequence of Diviner's sage (Salvia divinorum).</title>
        <authorList>
            <person name="Ford S.A."/>
            <person name="Ro D.-K."/>
            <person name="Ness R.W."/>
            <person name="Phillips M.A."/>
        </authorList>
    </citation>
    <scope>NUCLEOTIDE SEQUENCE [LARGE SCALE GENOMIC DNA]</scope>
    <source>
        <strain evidence="14">SAF-2024a</strain>
        <tissue evidence="14">Leaf</tissue>
    </source>
</reference>
<comment type="similarity">
    <text evidence="2">Belongs to the HD-ZIP homeobox family. Class IV subfamily.</text>
</comment>
<dbReference type="InterPro" id="IPR009057">
    <property type="entry name" value="Homeodomain-like_sf"/>
</dbReference>
<dbReference type="GO" id="GO:0005634">
    <property type="term" value="C:nucleus"/>
    <property type="evidence" value="ECO:0007669"/>
    <property type="project" value="UniProtKB-SubCell"/>
</dbReference>
<evidence type="ECO:0000256" key="6">
    <source>
        <dbReference type="ARBA" id="ARBA00023155"/>
    </source>
</evidence>
<sequence>MNSTNYANGSGEEEVYNDQRVKKQYHRHSTQQIQQLEDFYKEYPHPDKNQRQQLSRELGLDQKQIKFWFQNKRTQIKAQNEKADNNGLRSQNEKIHFENLAMQEALRTVVCPACNATSLADEDKTHILRTLRMENARLKQEYQQTMDFFSNYMGNPAMESLKKHPQGEGVGVSPQEDYGHIPPHSENLIPPHDSTGTQELDKSILIEAACGAMNELIELFRVNEPLWIKSTAEGRYMLHRDSYDKLFPRSTHLKTTSARFESSKDSAEVDMAAIHLIEMLLDVDKWKDMFPTIVIKARIIESIDTGILGGLLHLMYEKRHILSPLVAPREFFFIRYCRQLNSSTWMMVDVSYDFGKELQDAAPIRSWKLPSGCMIQDMSHGKSAVTWIEHVQVDDKSLTHRMYRDLVGGGQAYGAKRWITTLKRMCERFAFSMGITTKPKHELEGVISSLEGKQNVMKLCHRMEKSFCEVLSMSDKLDFPQLSDQSSGVRVSLRRSNGAGQPEGFIVSAATSLWLPLSKENLFNFFKDENKRAEWDVLSSGNPVHAVACIPTGTNPGNCISIIQPFVPEETKMLMLQESSIDTLGGTMIYTPIDLAAMISVVNGEEAMQVPILPSGFIISDDGRANKGVGSLLTVAFQILVCRNTLTKQLNMESVATVHTLISSTVQKIKLALDYSD</sequence>
<evidence type="ECO:0000313" key="15">
    <source>
        <dbReference type="Proteomes" id="UP001567538"/>
    </source>
</evidence>
<evidence type="ECO:0000256" key="7">
    <source>
        <dbReference type="ARBA" id="ARBA00023163"/>
    </source>
</evidence>
<evidence type="ECO:0000259" key="13">
    <source>
        <dbReference type="PROSITE" id="PS50848"/>
    </source>
</evidence>
<dbReference type="CDD" id="cd08875">
    <property type="entry name" value="START_ArGLABRA2_like"/>
    <property type="match status" value="1"/>
</dbReference>
<dbReference type="Pfam" id="PF00046">
    <property type="entry name" value="Homeodomain"/>
    <property type="match status" value="1"/>
</dbReference>
<dbReference type="Gene3D" id="3.30.530.20">
    <property type="match status" value="1"/>
</dbReference>
<feature type="region of interest" description="Disordered" evidence="11">
    <location>
        <begin position="1"/>
        <end position="31"/>
    </location>
</feature>
<feature type="domain" description="Homeobox" evidence="12">
    <location>
        <begin position="19"/>
        <end position="79"/>
    </location>
</feature>
<evidence type="ECO:0000259" key="12">
    <source>
        <dbReference type="PROSITE" id="PS50071"/>
    </source>
</evidence>
<feature type="domain" description="START" evidence="13">
    <location>
        <begin position="198"/>
        <end position="431"/>
    </location>
</feature>
<evidence type="ECO:0000256" key="2">
    <source>
        <dbReference type="ARBA" id="ARBA00006789"/>
    </source>
</evidence>
<evidence type="ECO:0000256" key="11">
    <source>
        <dbReference type="SAM" id="MobiDB-lite"/>
    </source>
</evidence>
<dbReference type="Pfam" id="PF01852">
    <property type="entry name" value="START"/>
    <property type="match status" value="1"/>
</dbReference>
<gene>
    <name evidence="14" type="ORF">AAHA92_02309</name>
</gene>
<keyword evidence="8 9" id="KW-0539">Nucleus</keyword>
<dbReference type="Proteomes" id="UP001567538">
    <property type="component" value="Unassembled WGS sequence"/>
</dbReference>
<evidence type="ECO:0000256" key="9">
    <source>
        <dbReference type="PROSITE-ProRule" id="PRU00108"/>
    </source>
</evidence>
<dbReference type="PANTHER" id="PTHR45654:SF9">
    <property type="entry name" value="HOMEOBOX-LEUCINE ZIPPER PROTEIN HDG10-RELATED"/>
    <property type="match status" value="1"/>
</dbReference>
<dbReference type="SUPFAM" id="SSF46689">
    <property type="entry name" value="Homeodomain-like"/>
    <property type="match status" value="1"/>
</dbReference>
<dbReference type="EMBL" id="JBEAFC010000002">
    <property type="protein sequence ID" value="KAL1566736.1"/>
    <property type="molecule type" value="Genomic_DNA"/>
</dbReference>
<dbReference type="SMART" id="SM00389">
    <property type="entry name" value="HOX"/>
    <property type="match status" value="1"/>
</dbReference>
<dbReference type="Pfam" id="PF25797">
    <property type="entry name" value="PDF2_C"/>
    <property type="match status" value="1"/>
</dbReference>
<dbReference type="Gene3D" id="1.10.10.60">
    <property type="entry name" value="Homeodomain-like"/>
    <property type="match status" value="1"/>
</dbReference>
<feature type="DNA-binding region" description="Homeobox" evidence="9">
    <location>
        <begin position="21"/>
        <end position="80"/>
    </location>
</feature>
<evidence type="ECO:0000313" key="14">
    <source>
        <dbReference type="EMBL" id="KAL1566736.1"/>
    </source>
</evidence>
<dbReference type="PANTHER" id="PTHR45654">
    <property type="entry name" value="HOMEOBOX-LEUCINE ZIPPER PROTEIN MERISTEM L1"/>
    <property type="match status" value="1"/>
</dbReference>
<keyword evidence="7" id="KW-0804">Transcription</keyword>
<dbReference type="SMART" id="SM00234">
    <property type="entry name" value="START"/>
    <property type="match status" value="1"/>
</dbReference>
<evidence type="ECO:0000256" key="8">
    <source>
        <dbReference type="ARBA" id="ARBA00023242"/>
    </source>
</evidence>
<evidence type="ECO:0000256" key="5">
    <source>
        <dbReference type="ARBA" id="ARBA00023125"/>
    </source>
</evidence>
<dbReference type="PROSITE" id="PS00027">
    <property type="entry name" value="HOMEOBOX_1"/>
    <property type="match status" value="1"/>
</dbReference>
<dbReference type="PROSITE" id="PS50071">
    <property type="entry name" value="HOMEOBOX_2"/>
    <property type="match status" value="1"/>
</dbReference>
<dbReference type="CDD" id="cd00086">
    <property type="entry name" value="homeodomain"/>
    <property type="match status" value="1"/>
</dbReference>
<dbReference type="InterPro" id="IPR001356">
    <property type="entry name" value="HD"/>
</dbReference>
<dbReference type="InterPro" id="IPR042160">
    <property type="entry name" value="HD-Zip_IV"/>
</dbReference>
<organism evidence="14 15">
    <name type="scientific">Salvia divinorum</name>
    <name type="common">Maria pastora</name>
    <name type="synonym">Diviner's sage</name>
    <dbReference type="NCBI Taxonomy" id="28513"/>
    <lineage>
        <taxon>Eukaryota</taxon>
        <taxon>Viridiplantae</taxon>
        <taxon>Streptophyta</taxon>
        <taxon>Embryophyta</taxon>
        <taxon>Tracheophyta</taxon>
        <taxon>Spermatophyta</taxon>
        <taxon>Magnoliopsida</taxon>
        <taxon>eudicotyledons</taxon>
        <taxon>Gunneridae</taxon>
        <taxon>Pentapetalae</taxon>
        <taxon>asterids</taxon>
        <taxon>lamiids</taxon>
        <taxon>Lamiales</taxon>
        <taxon>Lamiaceae</taxon>
        <taxon>Nepetoideae</taxon>
        <taxon>Mentheae</taxon>
        <taxon>Salviinae</taxon>
        <taxon>Salvia</taxon>
        <taxon>Salvia subgen. Calosphace</taxon>
    </lineage>
</organism>
<keyword evidence="5 9" id="KW-0238">DNA-binding</keyword>
<dbReference type="InterPro" id="IPR002913">
    <property type="entry name" value="START_lipid-bd_dom"/>
</dbReference>
<evidence type="ECO:0000256" key="4">
    <source>
        <dbReference type="ARBA" id="ARBA00023054"/>
    </source>
</evidence>
<keyword evidence="15" id="KW-1185">Reference proteome</keyword>
<dbReference type="GO" id="GO:0003677">
    <property type="term" value="F:DNA binding"/>
    <property type="evidence" value="ECO:0007669"/>
    <property type="project" value="UniProtKB-UniRule"/>
</dbReference>
<keyword evidence="6 9" id="KW-0371">Homeobox</keyword>
<dbReference type="InterPro" id="IPR017970">
    <property type="entry name" value="Homeobox_CS"/>
</dbReference>
<dbReference type="AlphaFoldDB" id="A0ABD1IDF7"/>
<evidence type="ECO:0000256" key="1">
    <source>
        <dbReference type="ARBA" id="ARBA00004123"/>
    </source>
</evidence>
<dbReference type="InterPro" id="IPR023393">
    <property type="entry name" value="START-like_dom_sf"/>
</dbReference>
<protein>
    <submittedName>
        <fullName evidence="14">Homeobox-leucine zipper protein HDG11-like</fullName>
    </submittedName>
</protein>
<keyword evidence="4" id="KW-0175">Coiled coil</keyword>
<keyword evidence="3" id="KW-0805">Transcription regulation</keyword>
<dbReference type="InterPro" id="IPR057993">
    <property type="entry name" value="HD-Zip_IV_C"/>
</dbReference>